<comment type="caution">
    <text evidence="1">The sequence shown here is derived from an EMBL/GenBank/DDBJ whole genome shotgun (WGS) entry which is preliminary data.</text>
</comment>
<organism evidence="1">
    <name type="scientific">Clostridium botulinum</name>
    <dbReference type="NCBI Taxonomy" id="1491"/>
    <lineage>
        <taxon>Bacteria</taxon>
        <taxon>Bacillati</taxon>
        <taxon>Bacillota</taxon>
        <taxon>Clostridia</taxon>
        <taxon>Eubacteriales</taxon>
        <taxon>Clostridiaceae</taxon>
        <taxon>Clostridium</taxon>
    </lineage>
</organism>
<accession>A0A6G4CX84</accession>
<protein>
    <submittedName>
        <fullName evidence="1">Uncharacterized protein</fullName>
    </submittedName>
</protein>
<dbReference type="EMBL" id="SGKT01000084">
    <property type="protein sequence ID" value="NEZ77240.1"/>
    <property type="molecule type" value="Genomic_DNA"/>
</dbReference>
<sequence length="79" mass="7539">MENIILSGSLANNKVAMFKLNWCYAICAAGCTVSAGACAGTCLIDGPAPFADAAGVKISAVPGGAGAAGAGMFGDAAVN</sequence>
<evidence type="ECO:0000313" key="1">
    <source>
        <dbReference type="EMBL" id="NEZ77240.1"/>
    </source>
</evidence>
<name>A0A6G4CX84_CLOBO</name>
<reference evidence="1" key="1">
    <citation type="submission" date="2019-02" db="EMBL/GenBank/DDBJ databases">
        <title>Genome sequencing of Clostridium botulinum clinical isolates.</title>
        <authorList>
            <person name="Brunt J."/>
            <person name="Van Vliet A.H.M."/>
            <person name="Stringer S.C."/>
            <person name="Grant K.A."/>
            <person name="Carter A.C."/>
            <person name="Peck M.W."/>
        </authorList>
    </citation>
    <scope>NUCLEOTIDE SEQUENCE</scope>
    <source>
        <strain evidence="1">H114400598</strain>
    </source>
</reference>
<gene>
    <name evidence="1" type="ORF">EXM56_18400</name>
</gene>
<dbReference type="AlphaFoldDB" id="A0A6G4CX84"/>
<proteinExistence type="predicted"/>